<dbReference type="EMBL" id="VYZN01000048">
    <property type="protein sequence ID" value="KAE9528733.1"/>
    <property type="molecule type" value="Genomic_DNA"/>
</dbReference>
<feature type="region of interest" description="Disordered" evidence="3">
    <location>
        <begin position="314"/>
        <end position="352"/>
    </location>
</feature>
<comment type="caution">
    <text evidence="4">The sequence shown here is derived from an EMBL/GenBank/DDBJ whole genome shotgun (WGS) entry which is preliminary data.</text>
</comment>
<evidence type="ECO:0000313" key="4">
    <source>
        <dbReference type="EMBL" id="KAE9528733.1"/>
    </source>
</evidence>
<dbReference type="InterPro" id="IPR001680">
    <property type="entry name" value="WD40_rpt"/>
</dbReference>
<feature type="coiled-coil region" evidence="2">
    <location>
        <begin position="770"/>
        <end position="808"/>
    </location>
</feature>
<feature type="repeat" description="WD" evidence="1">
    <location>
        <begin position="517"/>
        <end position="558"/>
    </location>
</feature>
<dbReference type="InterPro" id="IPR015943">
    <property type="entry name" value="WD40/YVTN_repeat-like_dom_sf"/>
</dbReference>
<organism evidence="4 5">
    <name type="scientific">Aphis glycines</name>
    <name type="common">Soybean aphid</name>
    <dbReference type="NCBI Taxonomy" id="307491"/>
    <lineage>
        <taxon>Eukaryota</taxon>
        <taxon>Metazoa</taxon>
        <taxon>Ecdysozoa</taxon>
        <taxon>Arthropoda</taxon>
        <taxon>Hexapoda</taxon>
        <taxon>Insecta</taxon>
        <taxon>Pterygota</taxon>
        <taxon>Neoptera</taxon>
        <taxon>Paraneoptera</taxon>
        <taxon>Hemiptera</taxon>
        <taxon>Sternorrhyncha</taxon>
        <taxon>Aphidomorpha</taxon>
        <taxon>Aphidoidea</taxon>
        <taxon>Aphididae</taxon>
        <taxon>Aphidini</taxon>
        <taxon>Aphis</taxon>
        <taxon>Aphis</taxon>
    </lineage>
</organism>
<dbReference type="PROSITE" id="PS50082">
    <property type="entry name" value="WD_REPEATS_2"/>
    <property type="match status" value="2"/>
</dbReference>
<sequence>MKEDSSEIHSLEPKYFFGLTIGLSNNCLFLNDEKLIYHASGVIVIHDYSNNSQEFVYLNEPQKVITTMDINNNKNILAVAEKGKKPSISLYDLDKFKHIRQLTIPYESKANSFIKIKFSYDDVYVAALSGEPDYIMYYYNWRQSKVESHLQVVTSANAAGPVSDMALNPVNSGLCCFVGKGLFRSMAMGELVWKQYGFHKANKFNFTTVCWLNSERVLAGTVDGRIFLIENGELKSVYNIQTLSEFDLNVTGPNPLQVRPLSDGRDMKIQYFTPVRNGLMFVVNGYQVYYYKMKANRYYRQSIIFQVPRDGERQVNVGEGGGDSDGNSNGDGDGNTDDGDGDDGRGSDAINTLSVSPKNKKLVCVTGTSRLYWSSTEGKSGMMDVELEPFGETLHRGGVFGLSVSDWKPIFMTCGKVDRTVKLWNYMRRTLILSQHYDEDVHDVSLHPTGSYAVVAFRDRVEFNVIYDSVALKPRREFPAANCHLVRFSLSGHMFAVINDLVVDVYCSVTFDKRFTLSGHKNTITDLVWANNDWKLVSCDVDAQICIFNLYTNEHVIDIKFWNKSFVSLAASNNMKQIYTAAPDGRIRELYNRTVIRDKDLDHGPLNTITLSRSDLMLFIACQYGVILSLALPIKSQVKYKEFCIHNKTISKMRLTINDSTLITCSVDGSIGIWYVKNAKGKITHATPKFSDDILVSSNYLKNKVETVSILNLRLLELEKKSENDIVHLEKSHERQLREIKTQHFMKMELVKQKKNEMYALHVSDRICLEDKITELKKKQETNMQVLKENYEEQLKYEDEKYVKTEKDIFNINNDLKRQTEIILTSHEISMQELVKKFKDNLKKEEDIFQRFKDELSKEMNLYEIEIDEFDFQGDWEVYGLFNNIVPEYQKLSRKIKKAQKEVNVLKVKIKTAKKEEEDLKFLIDKFDEDVKKMIINEKMLEEKIEVMEKTMQECNAIIQGKDKWMDNEKLNMKDVEKQILVLRFNKEEQIKVIDPLKMKLNDLKAFKDSMSFYAYEIGNSMNHIHLECGILKQKIKSKRRELKQIVGGINVREAFIKTIKLEVYYIYKGVDNDVNLRDSIRSLHLKFTNINWLEVTKSNDLLRQRQFLERAVANLERRKATAVERQNPLQFNIIEENQSLLLVVNKLRKEAKTNQLKYKELQCLIKEKSRRSASVENANNEEESFKSLNKNLED</sequence>
<dbReference type="AlphaFoldDB" id="A0A6G0T9Q7"/>
<dbReference type="OrthoDB" id="10251741at2759"/>
<dbReference type="Proteomes" id="UP000475862">
    <property type="component" value="Unassembled WGS sequence"/>
</dbReference>
<feature type="coiled-coil region" evidence="2">
    <location>
        <begin position="835"/>
        <end position="958"/>
    </location>
</feature>
<dbReference type="InterPro" id="IPR036322">
    <property type="entry name" value="WD40_repeat_dom_sf"/>
</dbReference>
<keyword evidence="5" id="KW-1185">Reference proteome</keyword>
<feature type="coiled-coil region" evidence="2">
    <location>
        <begin position="1099"/>
        <end position="1165"/>
    </location>
</feature>
<gene>
    <name evidence="4" type="ORF">AGLY_012308</name>
</gene>
<dbReference type="SMART" id="SM00320">
    <property type="entry name" value="WD40"/>
    <property type="match status" value="6"/>
</dbReference>
<evidence type="ECO:0000313" key="5">
    <source>
        <dbReference type="Proteomes" id="UP000475862"/>
    </source>
</evidence>
<evidence type="ECO:0000256" key="2">
    <source>
        <dbReference type="SAM" id="Coils"/>
    </source>
</evidence>
<evidence type="ECO:0000256" key="3">
    <source>
        <dbReference type="SAM" id="MobiDB-lite"/>
    </source>
</evidence>
<dbReference type="SUPFAM" id="SSF50978">
    <property type="entry name" value="WD40 repeat-like"/>
    <property type="match status" value="1"/>
</dbReference>
<dbReference type="Gene3D" id="2.130.10.10">
    <property type="entry name" value="YVTN repeat-like/Quinoprotein amine dehydrogenase"/>
    <property type="match status" value="2"/>
</dbReference>
<keyword evidence="2" id="KW-0175">Coiled coil</keyword>
<feature type="region of interest" description="Disordered" evidence="3">
    <location>
        <begin position="1169"/>
        <end position="1195"/>
    </location>
</feature>
<evidence type="ECO:0008006" key="6">
    <source>
        <dbReference type="Google" id="ProtNLM"/>
    </source>
</evidence>
<dbReference type="PANTHER" id="PTHR32215">
    <property type="entry name" value="CILIA- AND FLAGELLA-ASSOCIATED PROTEIN 57"/>
    <property type="match status" value="1"/>
</dbReference>
<reference evidence="4 5" key="1">
    <citation type="submission" date="2019-08" db="EMBL/GenBank/DDBJ databases">
        <title>The genome of the soybean aphid Biotype 1, its phylome, world population structure and adaptation to the North American continent.</title>
        <authorList>
            <person name="Giordano R."/>
            <person name="Donthu R.K."/>
            <person name="Hernandez A.G."/>
            <person name="Wright C.L."/>
            <person name="Zimin A.V."/>
        </authorList>
    </citation>
    <scope>NUCLEOTIDE SEQUENCE [LARGE SCALE GENOMIC DNA]</scope>
    <source>
        <tissue evidence="4">Whole aphids</tissue>
    </source>
</reference>
<dbReference type="SUPFAM" id="SSF69322">
    <property type="entry name" value="Tricorn protease domain 2"/>
    <property type="match status" value="1"/>
</dbReference>
<name>A0A6G0T9Q7_APHGL</name>
<keyword evidence="1" id="KW-0853">WD repeat</keyword>
<dbReference type="Pfam" id="PF00400">
    <property type="entry name" value="WD40"/>
    <property type="match status" value="2"/>
</dbReference>
<dbReference type="InterPro" id="IPR052993">
    <property type="entry name" value="CFA-57"/>
</dbReference>
<dbReference type="PANTHER" id="PTHR32215:SF0">
    <property type="entry name" value="CILIA- AND FLAGELLA-ASSOCIATED PROTEIN 57"/>
    <property type="match status" value="1"/>
</dbReference>
<feature type="compositionally biased region" description="Gly residues" evidence="3">
    <location>
        <begin position="318"/>
        <end position="333"/>
    </location>
</feature>
<protein>
    <recommendedName>
        <fullName evidence="6">Cilia- and flagella-associated protein 57</fullName>
    </recommendedName>
</protein>
<evidence type="ECO:0000256" key="1">
    <source>
        <dbReference type="PROSITE-ProRule" id="PRU00221"/>
    </source>
</evidence>
<proteinExistence type="predicted"/>
<feature type="repeat" description="WD" evidence="1">
    <location>
        <begin position="643"/>
        <end position="684"/>
    </location>
</feature>
<accession>A0A6G0T9Q7</accession>